<comment type="subcellular location">
    <subcellularLocation>
        <location evidence="3">Cytoplasm</location>
    </subcellularLocation>
</comment>
<gene>
    <name evidence="6" type="primary">acpP_2</name>
    <name evidence="3" type="synonym">acpP</name>
    <name evidence="6" type="ORF">PS854_01791</name>
</gene>
<reference evidence="6 7" key="1">
    <citation type="submission" date="2019-09" db="EMBL/GenBank/DDBJ databases">
        <authorList>
            <person name="Chandra G."/>
            <person name="Truman W A."/>
        </authorList>
    </citation>
    <scope>NUCLEOTIDE SEQUENCE [LARGE SCALE GENOMIC DNA]</scope>
    <source>
        <strain evidence="6">PS854</strain>
    </source>
</reference>
<sequence>MSDFLTDESGLEHQVKKVLSDYFSVSWTTIEIHSRLVEDLYVDSVGVVEIVMALNEAFGIDLPEEGVEQWKTVGDICELVNATARSLDRIH</sequence>
<dbReference type="UniPathway" id="UPA00094"/>
<dbReference type="SUPFAM" id="SSF47336">
    <property type="entry name" value="ACP-like"/>
    <property type="match status" value="1"/>
</dbReference>
<dbReference type="PROSITE" id="PS50075">
    <property type="entry name" value="CARRIER"/>
    <property type="match status" value="1"/>
</dbReference>
<evidence type="ECO:0000313" key="6">
    <source>
        <dbReference type="EMBL" id="VVO81026.1"/>
    </source>
</evidence>
<accession>A0A5E7IYT3</accession>
<dbReference type="GO" id="GO:0000035">
    <property type="term" value="F:acyl binding"/>
    <property type="evidence" value="ECO:0007669"/>
    <property type="project" value="TreeGrafter"/>
</dbReference>
<dbReference type="InterPro" id="IPR036736">
    <property type="entry name" value="ACP-like_sf"/>
</dbReference>
<keyword evidence="2 3" id="KW-0597">Phosphoprotein</keyword>
<evidence type="ECO:0000259" key="5">
    <source>
        <dbReference type="PROSITE" id="PS50883"/>
    </source>
</evidence>
<dbReference type="GO" id="GO:0000036">
    <property type="term" value="F:acyl carrier activity"/>
    <property type="evidence" value="ECO:0007669"/>
    <property type="project" value="UniProtKB-UniRule"/>
</dbReference>
<comment type="function">
    <text evidence="3">Carrier of the growing fatty acid chain in fatty acid biosynthesis.</text>
</comment>
<feature type="domain" description="EAL" evidence="5">
    <location>
        <begin position="1"/>
        <end position="91"/>
    </location>
</feature>
<comment type="pathway">
    <text evidence="3">Lipid metabolism; fatty acid biosynthesis.</text>
</comment>
<dbReference type="InterPro" id="IPR009081">
    <property type="entry name" value="PP-bd_ACP"/>
</dbReference>
<name>A0A5E7IYT3_PSEFL</name>
<dbReference type="InterPro" id="IPR001633">
    <property type="entry name" value="EAL_dom"/>
</dbReference>
<dbReference type="GO" id="GO:0016020">
    <property type="term" value="C:membrane"/>
    <property type="evidence" value="ECO:0007669"/>
    <property type="project" value="GOC"/>
</dbReference>
<dbReference type="HAMAP" id="MF_01217">
    <property type="entry name" value="Acyl_carrier"/>
    <property type="match status" value="1"/>
</dbReference>
<dbReference type="EMBL" id="CABVIF010000003">
    <property type="protein sequence ID" value="VVO81026.1"/>
    <property type="molecule type" value="Genomic_DNA"/>
</dbReference>
<dbReference type="PANTHER" id="PTHR20863">
    <property type="entry name" value="ACYL CARRIER PROTEIN"/>
    <property type="match status" value="1"/>
</dbReference>
<keyword evidence="3" id="KW-0276">Fatty acid metabolism</keyword>
<comment type="similarity">
    <text evidence="3">Belongs to the acyl carrier protein (ACP) family.</text>
</comment>
<evidence type="ECO:0000313" key="7">
    <source>
        <dbReference type="Proteomes" id="UP000327111"/>
    </source>
</evidence>
<dbReference type="Proteomes" id="UP000327111">
    <property type="component" value="Unassembled WGS sequence"/>
</dbReference>
<dbReference type="GO" id="GO:0009245">
    <property type="term" value="P:lipid A biosynthetic process"/>
    <property type="evidence" value="ECO:0007669"/>
    <property type="project" value="TreeGrafter"/>
</dbReference>
<evidence type="ECO:0000256" key="3">
    <source>
        <dbReference type="HAMAP-Rule" id="MF_01217"/>
    </source>
</evidence>
<evidence type="ECO:0000256" key="1">
    <source>
        <dbReference type="ARBA" id="ARBA00022450"/>
    </source>
</evidence>
<comment type="PTM">
    <text evidence="3">4'-phosphopantetheine is transferred from CoA to a specific serine of apo-ACP by AcpS. This modification is essential for activity because fatty acids are bound in thioester linkage to the sulfhydryl of the prosthetic group.</text>
</comment>
<keyword evidence="1 3" id="KW-0596">Phosphopantetheine</keyword>
<keyword evidence="3" id="KW-0963">Cytoplasm</keyword>
<evidence type="ECO:0000259" key="4">
    <source>
        <dbReference type="PROSITE" id="PS50075"/>
    </source>
</evidence>
<keyword evidence="3" id="KW-0443">Lipid metabolism</keyword>
<dbReference type="Gene3D" id="1.10.1200.10">
    <property type="entry name" value="ACP-like"/>
    <property type="match status" value="1"/>
</dbReference>
<dbReference type="GO" id="GO:0005829">
    <property type="term" value="C:cytosol"/>
    <property type="evidence" value="ECO:0007669"/>
    <property type="project" value="TreeGrafter"/>
</dbReference>
<dbReference type="RefSeq" id="WP_150733229.1">
    <property type="nucleotide sequence ID" value="NZ_CABVIF010000003.1"/>
</dbReference>
<keyword evidence="3" id="KW-0275">Fatty acid biosynthesis</keyword>
<feature type="modified residue" description="O-(pantetheine 4'-phosphoryl)serine" evidence="3">
    <location>
        <position position="44"/>
    </location>
</feature>
<dbReference type="Pfam" id="PF00550">
    <property type="entry name" value="PP-binding"/>
    <property type="match status" value="1"/>
</dbReference>
<protein>
    <recommendedName>
        <fullName evidence="3">Acyl carrier protein</fullName>
        <shortName evidence="3">ACP</shortName>
    </recommendedName>
</protein>
<dbReference type="PROSITE" id="PS50883">
    <property type="entry name" value="EAL"/>
    <property type="match status" value="1"/>
</dbReference>
<evidence type="ECO:0000256" key="2">
    <source>
        <dbReference type="ARBA" id="ARBA00022553"/>
    </source>
</evidence>
<dbReference type="PANTHER" id="PTHR20863:SF76">
    <property type="entry name" value="CARRIER DOMAIN-CONTAINING PROTEIN"/>
    <property type="match status" value="1"/>
</dbReference>
<organism evidence="6 7">
    <name type="scientific">Pseudomonas fluorescens</name>
    <dbReference type="NCBI Taxonomy" id="294"/>
    <lineage>
        <taxon>Bacteria</taxon>
        <taxon>Pseudomonadati</taxon>
        <taxon>Pseudomonadota</taxon>
        <taxon>Gammaproteobacteria</taxon>
        <taxon>Pseudomonadales</taxon>
        <taxon>Pseudomonadaceae</taxon>
        <taxon>Pseudomonas</taxon>
    </lineage>
</organism>
<proteinExistence type="inferred from homology"/>
<dbReference type="InterPro" id="IPR003231">
    <property type="entry name" value="ACP"/>
</dbReference>
<keyword evidence="3" id="KW-0444">Lipid biosynthesis</keyword>
<dbReference type="AlphaFoldDB" id="A0A5E7IYT3"/>
<feature type="domain" description="Carrier" evidence="4">
    <location>
        <begin position="6"/>
        <end position="84"/>
    </location>
</feature>